<protein>
    <submittedName>
        <fullName evidence="8">Uncharacterized protein</fullName>
    </submittedName>
</protein>
<dbReference type="PANTHER" id="PTHR23129:SF0">
    <property type="entry name" value="ACYL-COENZYME A DIPHOSPHATASE FITM2"/>
    <property type="match status" value="1"/>
</dbReference>
<keyword evidence="7" id="KW-0472">Membrane</keyword>
<keyword evidence="6" id="KW-0443">Lipid metabolism</keyword>
<dbReference type="InterPro" id="IPR046401">
    <property type="entry name" value="FITM1/2"/>
</dbReference>
<organism evidence="8 9">
    <name type="scientific">Owenia fusiformis</name>
    <name type="common">Polychaete worm</name>
    <dbReference type="NCBI Taxonomy" id="6347"/>
    <lineage>
        <taxon>Eukaryota</taxon>
        <taxon>Metazoa</taxon>
        <taxon>Spiralia</taxon>
        <taxon>Lophotrochozoa</taxon>
        <taxon>Annelida</taxon>
        <taxon>Polychaeta</taxon>
        <taxon>Sedentaria</taxon>
        <taxon>Canalipalpata</taxon>
        <taxon>Sabellida</taxon>
        <taxon>Oweniida</taxon>
        <taxon>Oweniidae</taxon>
        <taxon>Owenia</taxon>
    </lineage>
</organism>
<dbReference type="GO" id="GO:0019915">
    <property type="term" value="P:lipid storage"/>
    <property type="evidence" value="ECO:0007669"/>
    <property type="project" value="InterPro"/>
</dbReference>
<evidence type="ECO:0000256" key="6">
    <source>
        <dbReference type="ARBA" id="ARBA00023098"/>
    </source>
</evidence>
<evidence type="ECO:0000313" key="8">
    <source>
        <dbReference type="EMBL" id="CAH1780389.1"/>
    </source>
</evidence>
<comment type="caution">
    <text evidence="8">The sequence shown here is derived from an EMBL/GenBank/DDBJ whole genome shotgun (WGS) entry which is preliminary data.</text>
</comment>
<sequence>MQRKTSSSAIGGPKKHIPGPTNLNSFVKLMILHLCRKVLFIDTSVKIGVYFVGIFLGSIICDLFPLPRSYFSNSKNFINVFFVKLGWGWTLLILSIHIIMTTFTITCGDWSKVKRHLGRLVVGTFVWYFWTTLFEYIEHQTGVCSDRDFDNKKTCYRSGHIWLGFDISGHCFLLVHNLLLISEEVKVLKNWDKIPELIEQDEHDGILHLTEKELSQLQISYRNLTPFIRVMMVVLTIFTWIWELMLVSTTLYFHNMIQKVTAVLIAIVNWFLVYQVLYPSKNSSWIPQSPGVGGIRYQKTFMKRQYTR</sequence>
<dbReference type="Proteomes" id="UP000749559">
    <property type="component" value="Unassembled WGS sequence"/>
</dbReference>
<dbReference type="PANTHER" id="PTHR23129">
    <property type="entry name" value="ACYL-COENZYME A DIPHOSPHATASE FITM2"/>
    <property type="match status" value="1"/>
</dbReference>
<evidence type="ECO:0000256" key="2">
    <source>
        <dbReference type="ARBA" id="ARBA00022692"/>
    </source>
</evidence>
<dbReference type="EMBL" id="CAIIXF020000003">
    <property type="protein sequence ID" value="CAH1780389.1"/>
    <property type="molecule type" value="Genomic_DNA"/>
</dbReference>
<keyword evidence="5" id="KW-1133">Transmembrane helix</keyword>
<dbReference type="GO" id="GO:0010945">
    <property type="term" value="F:coenzyme A diphosphatase activity"/>
    <property type="evidence" value="ECO:0007669"/>
    <property type="project" value="InterPro"/>
</dbReference>
<evidence type="ECO:0000256" key="5">
    <source>
        <dbReference type="ARBA" id="ARBA00022989"/>
    </source>
</evidence>
<evidence type="ECO:0000313" key="9">
    <source>
        <dbReference type="Proteomes" id="UP000749559"/>
    </source>
</evidence>
<reference evidence="8" key="1">
    <citation type="submission" date="2022-03" db="EMBL/GenBank/DDBJ databases">
        <authorList>
            <person name="Martin C."/>
        </authorList>
    </citation>
    <scope>NUCLEOTIDE SEQUENCE</scope>
</reference>
<proteinExistence type="inferred from homology"/>
<evidence type="ECO:0000256" key="3">
    <source>
        <dbReference type="ARBA" id="ARBA00022801"/>
    </source>
</evidence>
<dbReference type="AlphaFoldDB" id="A0A8J1UNP9"/>
<dbReference type="GO" id="GO:0034389">
    <property type="term" value="P:lipid droplet organization"/>
    <property type="evidence" value="ECO:0007669"/>
    <property type="project" value="InterPro"/>
</dbReference>
<dbReference type="Pfam" id="PF10261">
    <property type="entry name" value="FIT"/>
    <property type="match status" value="1"/>
</dbReference>
<dbReference type="InterPro" id="IPR019388">
    <property type="entry name" value="FIT"/>
</dbReference>
<dbReference type="HAMAP" id="MF_03230">
    <property type="entry name" value="FITM2"/>
    <property type="match status" value="1"/>
</dbReference>
<dbReference type="OrthoDB" id="5579088at2759"/>
<gene>
    <name evidence="8" type="ORF">OFUS_LOCUS7085</name>
</gene>
<evidence type="ECO:0000256" key="4">
    <source>
        <dbReference type="ARBA" id="ARBA00022824"/>
    </source>
</evidence>
<keyword evidence="2" id="KW-0812">Transmembrane</keyword>
<accession>A0A8J1UNP9</accession>
<keyword evidence="3" id="KW-0378">Hydrolase</keyword>
<keyword evidence="9" id="KW-1185">Reference proteome</keyword>
<evidence type="ECO:0000256" key="7">
    <source>
        <dbReference type="ARBA" id="ARBA00023136"/>
    </source>
</evidence>
<comment type="subcellular location">
    <subcellularLocation>
        <location evidence="1">Endoplasmic reticulum membrane</location>
        <topology evidence="1">Multi-pass membrane protein</topology>
    </subcellularLocation>
</comment>
<evidence type="ECO:0000256" key="1">
    <source>
        <dbReference type="ARBA" id="ARBA00004477"/>
    </source>
</evidence>
<dbReference type="GO" id="GO:0008654">
    <property type="term" value="P:phospholipid biosynthetic process"/>
    <property type="evidence" value="ECO:0007669"/>
    <property type="project" value="TreeGrafter"/>
</dbReference>
<keyword evidence="4" id="KW-0256">Endoplasmic reticulum</keyword>
<dbReference type="GO" id="GO:0005789">
    <property type="term" value="C:endoplasmic reticulum membrane"/>
    <property type="evidence" value="ECO:0007669"/>
    <property type="project" value="UniProtKB-SubCell"/>
</dbReference>
<name>A0A8J1UNP9_OWEFU</name>